<gene>
    <name evidence="9" type="ORF">soil367_03665</name>
</gene>
<evidence type="ECO:0000256" key="4">
    <source>
        <dbReference type="ARBA" id="ARBA00022723"/>
    </source>
</evidence>
<evidence type="ECO:0000256" key="7">
    <source>
        <dbReference type="SAM" id="MobiDB-lite"/>
    </source>
</evidence>
<evidence type="ECO:0000256" key="1">
    <source>
        <dbReference type="ARBA" id="ARBA00004561"/>
    </source>
</evidence>
<accession>A0A4P7XH46</accession>
<dbReference type="EMBL" id="CP031093">
    <property type="protein sequence ID" value="QCF25107.1"/>
    <property type="molecule type" value="Genomic_DNA"/>
</dbReference>
<reference evidence="9 10" key="1">
    <citation type="submission" date="2018-07" db="EMBL/GenBank/DDBJ databases">
        <title>Marsedoiliclastica nanhaica gen. nov. sp. nov., a novel marine hydrocarbonoclastic bacterium isolated from an in-situ enriched hydrocarbon-degrading consortium in deep-sea sediment.</title>
        <authorList>
            <person name="Dong C."/>
            <person name="Ma T."/>
            <person name="Liu R."/>
            <person name="Shao Z."/>
        </authorList>
    </citation>
    <scope>NUCLEOTIDE SEQUENCE [LARGE SCALE GENOMIC DNA]</scope>
    <source>
        <strain evidence="10">soil36-7</strain>
    </source>
</reference>
<protein>
    <submittedName>
        <fullName evidence="9">Pilus assembly protein PilY</fullName>
    </submittedName>
</protein>
<dbReference type="KEGG" id="hmi:soil367_03665"/>
<evidence type="ECO:0000313" key="9">
    <source>
        <dbReference type="EMBL" id="QCF25107.1"/>
    </source>
</evidence>
<sequence>MKIQANGREWVRHGVHVALGFALSFGTITSALAAVEIAEKPLAAAPTIEPNIMFVLDDSGSMHFEYMPEENSGGAAFTPFVYPQPRGVYGGGDYTVSCGDQRRYYVPTFADDNFHNVWLRSAHNNKVYYNPNVTYTAWSESDGSKMANADPANALYNPSLPAIGGMNLTQKQTKRSHWYWGTSTGVQSYSCNAEHSFWPVTYFTLKAGGDPLDIDDYDKVEITTTTAASARFSYVGPDGTTASRSKAEEIQNFANWFQYYRSRILAARAGIGEAFAAQGKNRRVGFGTINKSSSVVDGVETRTIIDGVRRFEGAARENFFSKLYDRTIPNSGTPLRRALGDAGEYYARSDNAGPWGKLPGNNDTTSHVECRQSFTILMTDGYWSGDAASQEGARENTDGSSSGNPTITGPGDQSFTYAPVDPFEDNHSSTLADVAMYYWKRDLRTNMENRVPTGPKNPAFWQHMVTMGIGLGVTGSVELDSEAVQAAIANETAVAWPDPTSSDPAKIDDLLHASINGRGEFVNAANPDTFATKFLALLNEAGSRAAQSASAAAINSSSLQDDSMSFVAGFRSDDWSGTLKAFELDDRGVPSKIPSWDAEVMLNRMLPGERNILTHNGSAAVDLGLTNLSAAQVSALNVNPANVIDGLAEARIAWLRGVNDHNALRRRPKIAEEDEAEAEDIRLLGDIVSSNPQYAPKVPLGYTQLPGIGEAYRDYRASTVYNNRVDALYVGANSGMLHGFDSTTGAELFAYMPGELFRPEAGQNHARISQLMGKDSSYHYFMDGTPVVSDAYIDGSWRTVLVSSMGLGGRTIFAIDVTDPAAVEASDILWEFTDPDMGYGIGQPAVMPLRDGRWVAVFGNGYNSAGHDAVLYVVNLADGSLIKKIIAGAGTATTPNGLSGPYVTDWPNGGRILDRAYAGDLQGNLWRFDLSDTDVSDWTKELLFRATDQTGNRQPITTPPAGAPVPGKPGTLVVSFGTGSFFRTGDDIDNQVQSLYGVFDTGGTSISRSDLVEQVIETQASVTVGLIEGGSKSYKVRRISERTIESSRKGWYMDLEFDSTNTGERVISGPTLPGGLDPSRIRFTTLIPDSQPCTAGRGGYIMDFLLATGGRTPASVFDLNLDKKFDHRDRVVDDVINGISEGDGTKLSTIRQDDRDCVVGGQLCLRGEGSSGRQTWEQLR</sequence>
<evidence type="ECO:0000313" key="10">
    <source>
        <dbReference type="Proteomes" id="UP000298049"/>
    </source>
</evidence>
<feature type="domain" description="PilY1 beta-propeller" evidence="8">
    <location>
        <begin position="684"/>
        <end position="1021"/>
    </location>
</feature>
<evidence type="ECO:0000256" key="2">
    <source>
        <dbReference type="ARBA" id="ARBA00008387"/>
    </source>
</evidence>
<feature type="compositionally biased region" description="Polar residues" evidence="7">
    <location>
        <begin position="398"/>
        <end position="415"/>
    </location>
</feature>
<keyword evidence="3" id="KW-1029">Fimbrium biogenesis</keyword>
<evidence type="ECO:0000256" key="3">
    <source>
        <dbReference type="ARBA" id="ARBA00022558"/>
    </source>
</evidence>
<evidence type="ECO:0000256" key="5">
    <source>
        <dbReference type="ARBA" id="ARBA00022837"/>
    </source>
</evidence>
<dbReference type="Proteomes" id="UP000298049">
    <property type="component" value="Chromosome"/>
</dbReference>
<dbReference type="GO" id="GO:0009289">
    <property type="term" value="C:pilus"/>
    <property type="evidence" value="ECO:0007669"/>
    <property type="project" value="UniProtKB-SubCell"/>
</dbReference>
<comment type="subcellular location">
    <subcellularLocation>
        <location evidence="1">Fimbrium</location>
    </subcellularLocation>
</comment>
<keyword evidence="5" id="KW-0106">Calcium</keyword>
<name>A0A4P7XH46_9ALTE</name>
<keyword evidence="4" id="KW-0479">Metal-binding</keyword>
<proteinExistence type="inferred from homology"/>
<feature type="region of interest" description="Disordered" evidence="7">
    <location>
        <begin position="386"/>
        <end position="415"/>
    </location>
</feature>
<dbReference type="Pfam" id="PF05567">
    <property type="entry name" value="T4P_PilY1"/>
    <property type="match status" value="1"/>
</dbReference>
<dbReference type="InterPro" id="IPR008707">
    <property type="entry name" value="B-propeller_PilY1"/>
</dbReference>
<evidence type="ECO:0000259" key="8">
    <source>
        <dbReference type="Pfam" id="PF05567"/>
    </source>
</evidence>
<keyword evidence="6" id="KW-0281">Fimbrium</keyword>
<dbReference type="GO" id="GO:0046872">
    <property type="term" value="F:metal ion binding"/>
    <property type="evidence" value="ECO:0007669"/>
    <property type="project" value="UniProtKB-KW"/>
</dbReference>
<comment type="similarity">
    <text evidence="2">Belongs to the PilY1 family.</text>
</comment>
<keyword evidence="10" id="KW-1185">Reference proteome</keyword>
<organism evidence="9 10">
    <name type="scientific">Hydrocarboniclastica marina</name>
    <dbReference type="NCBI Taxonomy" id="2259620"/>
    <lineage>
        <taxon>Bacteria</taxon>
        <taxon>Pseudomonadati</taxon>
        <taxon>Pseudomonadota</taxon>
        <taxon>Gammaproteobacteria</taxon>
        <taxon>Alteromonadales</taxon>
        <taxon>Alteromonadaceae</taxon>
        <taxon>Hydrocarboniclastica</taxon>
    </lineage>
</organism>
<dbReference type="AlphaFoldDB" id="A0A4P7XH46"/>
<dbReference type="RefSeq" id="WP_136547005.1">
    <property type="nucleotide sequence ID" value="NZ_CP031093.1"/>
</dbReference>
<evidence type="ECO:0000256" key="6">
    <source>
        <dbReference type="ARBA" id="ARBA00023263"/>
    </source>
</evidence>
<dbReference type="OrthoDB" id="7156875at2"/>
<dbReference type="InterPro" id="IPR011047">
    <property type="entry name" value="Quinoprotein_ADH-like_sf"/>
</dbReference>
<dbReference type="SUPFAM" id="SSF50998">
    <property type="entry name" value="Quinoprotein alcohol dehydrogenase-like"/>
    <property type="match status" value="1"/>
</dbReference>